<feature type="chain" id="PRO_5022942409" evidence="7">
    <location>
        <begin position="20"/>
        <end position="256"/>
    </location>
</feature>
<keyword evidence="7" id="KW-0732">Signal</keyword>
<name>A0A5B3GAS7_9BACT</name>
<protein>
    <submittedName>
        <fullName evidence="8">S1/P1 nuclease</fullName>
    </submittedName>
</protein>
<dbReference type="Proteomes" id="UP000323567">
    <property type="component" value="Unassembled WGS sequence"/>
</dbReference>
<keyword evidence="4" id="KW-0378">Hydrolase</keyword>
<dbReference type="EMBL" id="VVXK01000007">
    <property type="protein sequence ID" value="KAA2370631.1"/>
    <property type="molecule type" value="Genomic_DNA"/>
</dbReference>
<proteinExistence type="predicted"/>
<reference evidence="8 9" key="1">
    <citation type="journal article" date="2019" name="Nat. Med.">
        <title>A library of human gut bacterial isolates paired with longitudinal multiomics data enables mechanistic microbiome research.</title>
        <authorList>
            <person name="Poyet M."/>
            <person name="Groussin M."/>
            <person name="Gibbons S.M."/>
            <person name="Avila-Pacheco J."/>
            <person name="Jiang X."/>
            <person name="Kearney S.M."/>
            <person name="Perrotta A.R."/>
            <person name="Berdy B."/>
            <person name="Zhao S."/>
            <person name="Lieberman T.D."/>
            <person name="Swanson P.K."/>
            <person name="Smith M."/>
            <person name="Roesemann S."/>
            <person name="Alexander J.E."/>
            <person name="Rich S.A."/>
            <person name="Livny J."/>
            <person name="Vlamakis H."/>
            <person name="Clish C."/>
            <person name="Bullock K."/>
            <person name="Deik A."/>
            <person name="Scott J."/>
            <person name="Pierce K.A."/>
            <person name="Xavier R.J."/>
            <person name="Alm E.J."/>
        </authorList>
    </citation>
    <scope>NUCLEOTIDE SEQUENCE [LARGE SCALE GENOMIC DNA]</scope>
    <source>
        <strain evidence="8 9">BIOML-A2</strain>
    </source>
</reference>
<evidence type="ECO:0000256" key="2">
    <source>
        <dbReference type="ARBA" id="ARBA00022723"/>
    </source>
</evidence>
<evidence type="ECO:0000256" key="7">
    <source>
        <dbReference type="SAM" id="SignalP"/>
    </source>
</evidence>
<keyword evidence="2" id="KW-0479">Metal-binding</keyword>
<keyword evidence="3" id="KW-0255">Endonuclease</keyword>
<dbReference type="InterPro" id="IPR008947">
    <property type="entry name" value="PLipase_C/P1_nuclease_dom_sf"/>
</dbReference>
<accession>A0A5B3GAS7</accession>
<dbReference type="RefSeq" id="WP_149887253.1">
    <property type="nucleotide sequence ID" value="NZ_CAUATG010000024.1"/>
</dbReference>
<evidence type="ECO:0000256" key="5">
    <source>
        <dbReference type="ARBA" id="ARBA00023157"/>
    </source>
</evidence>
<keyword evidence="1" id="KW-0540">Nuclease</keyword>
<dbReference type="PANTHER" id="PTHR33146">
    <property type="entry name" value="ENDONUCLEASE 4"/>
    <property type="match status" value="1"/>
</dbReference>
<dbReference type="GO" id="GO:0016788">
    <property type="term" value="F:hydrolase activity, acting on ester bonds"/>
    <property type="evidence" value="ECO:0007669"/>
    <property type="project" value="InterPro"/>
</dbReference>
<evidence type="ECO:0000256" key="1">
    <source>
        <dbReference type="ARBA" id="ARBA00022722"/>
    </source>
</evidence>
<dbReference type="SUPFAM" id="SSF48537">
    <property type="entry name" value="Phospholipase C/P1 nuclease"/>
    <property type="match status" value="1"/>
</dbReference>
<dbReference type="Gene3D" id="1.10.575.10">
    <property type="entry name" value="P1 Nuclease"/>
    <property type="match status" value="1"/>
</dbReference>
<keyword evidence="5" id="KW-1015">Disulfide bond</keyword>
<dbReference type="GO" id="GO:0003676">
    <property type="term" value="F:nucleic acid binding"/>
    <property type="evidence" value="ECO:0007669"/>
    <property type="project" value="InterPro"/>
</dbReference>
<organism evidence="8 9">
    <name type="scientific">Alistipes shahii</name>
    <dbReference type="NCBI Taxonomy" id="328814"/>
    <lineage>
        <taxon>Bacteria</taxon>
        <taxon>Pseudomonadati</taxon>
        <taxon>Bacteroidota</taxon>
        <taxon>Bacteroidia</taxon>
        <taxon>Bacteroidales</taxon>
        <taxon>Rikenellaceae</taxon>
        <taxon>Alistipes</taxon>
    </lineage>
</organism>
<evidence type="ECO:0000256" key="6">
    <source>
        <dbReference type="ARBA" id="ARBA00023180"/>
    </source>
</evidence>
<dbReference type="CDD" id="cd11010">
    <property type="entry name" value="S1-P1_nuclease"/>
    <property type="match status" value="1"/>
</dbReference>
<comment type="caution">
    <text evidence="8">The sequence shown here is derived from an EMBL/GenBank/DDBJ whole genome shotgun (WGS) entry which is preliminary data.</text>
</comment>
<feature type="signal peptide" evidence="7">
    <location>
        <begin position="1"/>
        <end position="19"/>
    </location>
</feature>
<dbReference type="InterPro" id="IPR003154">
    <property type="entry name" value="S1/P1nuclease"/>
</dbReference>
<dbReference type="GO" id="GO:0006308">
    <property type="term" value="P:DNA catabolic process"/>
    <property type="evidence" value="ECO:0007669"/>
    <property type="project" value="InterPro"/>
</dbReference>
<sequence length="256" mass="29434">MKRLILTSLCLLFARGAFAWGQKGHDVTAYIAECRLTPEAAEKVRKALDGYSPVYIANWLDFASYWPEYAYSKTWHYLNIDEGETLESMSRNPGGDVLTAVTRLTEKLKSGRLTPEEETLSLKMLIHLVGDMHCPMHLGRLSDLGGNKRPVRFFGRDTNLHSVWDTNIPEAAHKWSYSEWQQQIDRLTDEEAAQIAAGEPADWVKETHEICKEIYGFTPEGTDISYDYLFKYTPVVERQFLRGGHRLARLLNEIYR</sequence>
<evidence type="ECO:0000256" key="4">
    <source>
        <dbReference type="ARBA" id="ARBA00022801"/>
    </source>
</evidence>
<keyword evidence="6" id="KW-0325">Glycoprotein</keyword>
<evidence type="ECO:0000313" key="8">
    <source>
        <dbReference type="EMBL" id="KAA2370631.1"/>
    </source>
</evidence>
<evidence type="ECO:0000313" key="9">
    <source>
        <dbReference type="Proteomes" id="UP000323567"/>
    </source>
</evidence>
<gene>
    <name evidence="8" type="ORF">F2Y13_06600</name>
</gene>
<evidence type="ECO:0000256" key="3">
    <source>
        <dbReference type="ARBA" id="ARBA00022759"/>
    </source>
</evidence>
<dbReference type="GO" id="GO:0004519">
    <property type="term" value="F:endonuclease activity"/>
    <property type="evidence" value="ECO:0007669"/>
    <property type="project" value="UniProtKB-KW"/>
</dbReference>
<dbReference type="PANTHER" id="PTHR33146:SF26">
    <property type="entry name" value="ENDONUCLEASE 4"/>
    <property type="match status" value="1"/>
</dbReference>
<dbReference type="GO" id="GO:0046872">
    <property type="term" value="F:metal ion binding"/>
    <property type="evidence" value="ECO:0007669"/>
    <property type="project" value="UniProtKB-KW"/>
</dbReference>
<dbReference type="Pfam" id="PF02265">
    <property type="entry name" value="S1-P1_nuclease"/>
    <property type="match status" value="1"/>
</dbReference>
<dbReference type="AlphaFoldDB" id="A0A5B3GAS7"/>